<organism evidence="6 7">
    <name type="scientific">Folsomia candida</name>
    <name type="common">Springtail</name>
    <dbReference type="NCBI Taxonomy" id="158441"/>
    <lineage>
        <taxon>Eukaryota</taxon>
        <taxon>Metazoa</taxon>
        <taxon>Ecdysozoa</taxon>
        <taxon>Arthropoda</taxon>
        <taxon>Hexapoda</taxon>
        <taxon>Collembola</taxon>
        <taxon>Entomobryomorpha</taxon>
        <taxon>Isotomoidea</taxon>
        <taxon>Isotomidae</taxon>
        <taxon>Proisotominae</taxon>
        <taxon>Folsomia</taxon>
    </lineage>
</organism>
<feature type="domain" description="Peptidase S1" evidence="5">
    <location>
        <begin position="26"/>
        <end position="263"/>
    </location>
</feature>
<dbReference type="InterPro" id="IPR000859">
    <property type="entry name" value="CUB_dom"/>
</dbReference>
<accession>A0A226ECT6</accession>
<dbReference type="Proteomes" id="UP000198287">
    <property type="component" value="Unassembled WGS sequence"/>
</dbReference>
<dbReference type="GO" id="GO:0006508">
    <property type="term" value="P:proteolysis"/>
    <property type="evidence" value="ECO:0007669"/>
    <property type="project" value="InterPro"/>
</dbReference>
<dbReference type="SUPFAM" id="SSF49854">
    <property type="entry name" value="Spermadhesin, CUB domain"/>
    <property type="match status" value="2"/>
</dbReference>
<dbReference type="Gene3D" id="2.60.120.290">
    <property type="entry name" value="Spermadhesin, CUB domain"/>
    <property type="match status" value="2"/>
</dbReference>
<evidence type="ECO:0000256" key="1">
    <source>
        <dbReference type="ARBA" id="ARBA00023157"/>
    </source>
</evidence>
<evidence type="ECO:0000256" key="3">
    <source>
        <dbReference type="SAM" id="SignalP"/>
    </source>
</evidence>
<dbReference type="InterPro" id="IPR035914">
    <property type="entry name" value="Sperma_CUB_dom_sf"/>
</dbReference>
<dbReference type="SMART" id="SM00042">
    <property type="entry name" value="CUB"/>
    <property type="match status" value="1"/>
</dbReference>
<keyword evidence="3" id="KW-0732">Signal</keyword>
<name>A0A226ECT6_FOLCA</name>
<dbReference type="CDD" id="cd00190">
    <property type="entry name" value="Tryp_SPc"/>
    <property type="match status" value="1"/>
</dbReference>
<proteinExistence type="predicted"/>
<dbReference type="Pfam" id="PF00431">
    <property type="entry name" value="CUB"/>
    <property type="match status" value="2"/>
</dbReference>
<dbReference type="Gene3D" id="2.40.10.10">
    <property type="entry name" value="Trypsin-like serine proteases"/>
    <property type="match status" value="1"/>
</dbReference>
<dbReference type="AlphaFoldDB" id="A0A226ECT6"/>
<dbReference type="SMART" id="SM00020">
    <property type="entry name" value="Tryp_SPc"/>
    <property type="match status" value="1"/>
</dbReference>
<dbReference type="PROSITE" id="PS50240">
    <property type="entry name" value="TRYPSIN_DOM"/>
    <property type="match status" value="1"/>
</dbReference>
<feature type="chain" id="PRO_5012714202" evidence="3">
    <location>
        <begin position="26"/>
        <end position="513"/>
    </location>
</feature>
<evidence type="ECO:0000313" key="6">
    <source>
        <dbReference type="EMBL" id="OXA54924.1"/>
    </source>
</evidence>
<dbReference type="PANTHER" id="PTHR24252:SF7">
    <property type="entry name" value="HYALIN"/>
    <property type="match status" value="1"/>
</dbReference>
<evidence type="ECO:0000256" key="2">
    <source>
        <dbReference type="PROSITE-ProRule" id="PRU00059"/>
    </source>
</evidence>
<dbReference type="EMBL" id="LNIX01000005">
    <property type="protein sequence ID" value="OXA54924.1"/>
    <property type="molecule type" value="Genomic_DNA"/>
</dbReference>
<dbReference type="STRING" id="158441.A0A226ECT6"/>
<dbReference type="InterPro" id="IPR009003">
    <property type="entry name" value="Peptidase_S1_PA"/>
</dbReference>
<dbReference type="Pfam" id="PF00089">
    <property type="entry name" value="Trypsin"/>
    <property type="match status" value="1"/>
</dbReference>
<dbReference type="GO" id="GO:0004252">
    <property type="term" value="F:serine-type endopeptidase activity"/>
    <property type="evidence" value="ECO:0007669"/>
    <property type="project" value="InterPro"/>
</dbReference>
<feature type="signal peptide" evidence="3">
    <location>
        <begin position="1"/>
        <end position="25"/>
    </location>
</feature>
<dbReference type="PROSITE" id="PS01180">
    <property type="entry name" value="CUB"/>
    <property type="match status" value="2"/>
</dbReference>
<comment type="caution">
    <text evidence="2">Lacks conserved residue(s) required for the propagation of feature annotation.</text>
</comment>
<feature type="domain" description="CUB" evidence="4">
    <location>
        <begin position="399"/>
        <end position="513"/>
    </location>
</feature>
<reference evidence="6 7" key="1">
    <citation type="submission" date="2015-12" db="EMBL/GenBank/DDBJ databases">
        <title>The genome of Folsomia candida.</title>
        <authorList>
            <person name="Faddeeva A."/>
            <person name="Derks M.F."/>
            <person name="Anvar Y."/>
            <person name="Smit S."/>
            <person name="Van Straalen N."/>
            <person name="Roelofs D."/>
        </authorList>
    </citation>
    <scope>NUCLEOTIDE SEQUENCE [LARGE SCALE GENOMIC DNA]</scope>
    <source>
        <strain evidence="6 7">VU population</strain>
        <tissue evidence="6">Whole body</tissue>
    </source>
</reference>
<dbReference type="OrthoDB" id="10061449at2759"/>
<evidence type="ECO:0000313" key="7">
    <source>
        <dbReference type="Proteomes" id="UP000198287"/>
    </source>
</evidence>
<evidence type="ECO:0000259" key="5">
    <source>
        <dbReference type="PROSITE" id="PS50240"/>
    </source>
</evidence>
<gene>
    <name evidence="6" type="ORF">Fcan01_11867</name>
</gene>
<dbReference type="PRINTS" id="PR00722">
    <property type="entry name" value="CHYMOTRYPSIN"/>
</dbReference>
<comment type="caution">
    <text evidence="6">The sequence shown here is derived from an EMBL/GenBank/DDBJ whole genome shotgun (WGS) entry which is preliminary data.</text>
</comment>
<dbReference type="InterPro" id="IPR043504">
    <property type="entry name" value="Peptidase_S1_PA_chymotrypsin"/>
</dbReference>
<keyword evidence="7" id="KW-1185">Reference proteome</keyword>
<feature type="domain" description="CUB" evidence="4">
    <location>
        <begin position="280"/>
        <end position="386"/>
    </location>
</feature>
<sequence>MYQKQLISAICIAVILVTGCPTSMAISNGETANHCEFPYVAYMDRVLFGDPVCSGIIINPEWVLTATYCLRFETTGISFTAGVTNVSIVGEGEQLSRVVATIIHPNFTQESTHGLARNDIALCKVFPPFDFSQDGVGPITLPNNEDVVNESLTLMGWGEINLNYEFNPVLQKADFIRESDQQCIQSYPNEWDATMLCASGTLGRVGICYGDTGSPLTYRREEDNRTALYGIASRYTNPACERNKSSMFTKVKPYVDWIQDTILNYNETDPISWAESINTCGGVLVGSAGLISYKVGQVYNSKETCVWTIRPTPGKRVTMAFKEYGIRSGGWVSKARIFDAEGLIGPNDKIVPGTSYGQNAEVIFITFYSNGNPSNGTGFALEFEGEMRPNPAGLNHLNDNYNLGSNTIVTVSHPSEIDDRYGSNEVSTWVVHNREVQTALSVNITRQDIDCGGDLLRIYSLIGNDASFRQDVESCGSVIPGRTFIAEDNVMIAVFKSDSIMERKGFAANFFQG</sequence>
<dbReference type="InterPro" id="IPR001254">
    <property type="entry name" value="Trypsin_dom"/>
</dbReference>
<evidence type="ECO:0000259" key="4">
    <source>
        <dbReference type="PROSITE" id="PS01180"/>
    </source>
</evidence>
<dbReference type="PANTHER" id="PTHR24252">
    <property type="entry name" value="ACROSIN-RELATED"/>
    <property type="match status" value="1"/>
</dbReference>
<dbReference type="PROSITE" id="PS51257">
    <property type="entry name" value="PROKAR_LIPOPROTEIN"/>
    <property type="match status" value="1"/>
</dbReference>
<dbReference type="SUPFAM" id="SSF50494">
    <property type="entry name" value="Trypsin-like serine proteases"/>
    <property type="match status" value="1"/>
</dbReference>
<dbReference type="InterPro" id="IPR001314">
    <property type="entry name" value="Peptidase_S1A"/>
</dbReference>
<protein>
    <submittedName>
        <fullName evidence="6">Kallikrein-13</fullName>
    </submittedName>
</protein>
<keyword evidence="1" id="KW-1015">Disulfide bond</keyword>